<evidence type="ECO:0000256" key="1">
    <source>
        <dbReference type="ARBA" id="ARBA00004651"/>
    </source>
</evidence>
<keyword evidence="6 7" id="KW-0472">Membrane</keyword>
<evidence type="ECO:0000256" key="4">
    <source>
        <dbReference type="ARBA" id="ARBA00022692"/>
    </source>
</evidence>
<evidence type="ECO:0000256" key="2">
    <source>
        <dbReference type="ARBA" id="ARBA00022448"/>
    </source>
</evidence>
<dbReference type="EMBL" id="RAHJ01000014">
    <property type="protein sequence ID" value="RJX69099.1"/>
    <property type="molecule type" value="Genomic_DNA"/>
</dbReference>
<evidence type="ECO:0000256" key="7">
    <source>
        <dbReference type="SAM" id="Phobius"/>
    </source>
</evidence>
<dbReference type="PANTHER" id="PTHR42865:SF7">
    <property type="entry name" value="PROTON_GLUTAMATE-ASPARTATE SYMPORTER"/>
    <property type="match status" value="1"/>
</dbReference>
<dbReference type="GO" id="GO:0015293">
    <property type="term" value="F:symporter activity"/>
    <property type="evidence" value="ECO:0007669"/>
    <property type="project" value="UniProtKB-KW"/>
</dbReference>
<evidence type="ECO:0000256" key="5">
    <source>
        <dbReference type="ARBA" id="ARBA00022989"/>
    </source>
</evidence>
<feature type="transmembrane region" description="Helical" evidence="7">
    <location>
        <begin position="58"/>
        <end position="83"/>
    </location>
</feature>
<proteinExistence type="predicted"/>
<dbReference type="SUPFAM" id="SSF118215">
    <property type="entry name" value="Proton glutamate symport protein"/>
    <property type="match status" value="1"/>
</dbReference>
<organism evidence="8 9">
    <name type="scientific">Tsuneonella suprasediminis</name>
    <dbReference type="NCBI Taxonomy" id="2306996"/>
    <lineage>
        <taxon>Bacteria</taxon>
        <taxon>Pseudomonadati</taxon>
        <taxon>Pseudomonadota</taxon>
        <taxon>Alphaproteobacteria</taxon>
        <taxon>Sphingomonadales</taxon>
        <taxon>Erythrobacteraceae</taxon>
        <taxon>Tsuneonella</taxon>
    </lineage>
</organism>
<dbReference type="Gene3D" id="1.10.3860.10">
    <property type="entry name" value="Sodium:dicarboxylate symporter"/>
    <property type="match status" value="1"/>
</dbReference>
<reference evidence="8 9" key="1">
    <citation type="submission" date="2018-09" db="EMBL/GenBank/DDBJ databases">
        <title>Altererythrobacter sp.Ery1 and Ery12, the genome sequencing of novel strains in genus Alterythrobacter.</title>
        <authorList>
            <person name="Cheng H."/>
            <person name="Wu Y.-H."/>
            <person name="Fang C."/>
            <person name="Xu X.-W."/>
        </authorList>
    </citation>
    <scope>NUCLEOTIDE SEQUENCE [LARGE SCALE GENOMIC DNA]</scope>
    <source>
        <strain evidence="8 9">Ery12</strain>
    </source>
</reference>
<evidence type="ECO:0000256" key="3">
    <source>
        <dbReference type="ARBA" id="ARBA00022475"/>
    </source>
</evidence>
<feature type="transmembrane region" description="Helical" evidence="7">
    <location>
        <begin position="198"/>
        <end position="223"/>
    </location>
</feature>
<feature type="transmembrane region" description="Helical" evidence="7">
    <location>
        <begin position="160"/>
        <end position="177"/>
    </location>
</feature>
<dbReference type="GO" id="GO:0005886">
    <property type="term" value="C:plasma membrane"/>
    <property type="evidence" value="ECO:0007669"/>
    <property type="project" value="UniProtKB-SubCell"/>
</dbReference>
<keyword evidence="5 7" id="KW-1133">Transmembrane helix</keyword>
<feature type="transmembrane region" description="Helical" evidence="7">
    <location>
        <begin position="27"/>
        <end position="46"/>
    </location>
</feature>
<dbReference type="AlphaFoldDB" id="A0A419R3N2"/>
<sequence>MANAGYEQSGQDTSRSALQRYWFDIPLWKRIVPAFVAGVAAGLIWGEDAVRLHLLGDIFVRLARMLVAPLIFFTITAGVIGMGNPKRLGSLGVRALSLFAASALVAATLGMAIGLLLQPGDGVSLVGAKPQTIAAGRTLSEQLLSIIPVNPVQALADGDMLAIIFFAIFFAVGILTLGERGQPLANVIGLASEAMMRLVVFVMEVAPIGVFGLMAAAVGAHGLGVFVNISLLALGTLLGCVLQLLIVHVGLIALLARLSPLPYLRGAIDALVIAFSTSSSSASLPVELAIAEEKFGIDKSIASTVLPVGVGIARDGTAMFVALLSMFAIQALGIAPSLGDLMLVVAVSTLLALGAPPVPSAAMFMMAAVLIVVGVSDVESALIVGFILPFDRLLDMMRTTVNVSSNMVNATVMAARLGEMERDVYAAGGQAPVDSSPGEHDLRL</sequence>
<protein>
    <submittedName>
        <fullName evidence="8">Dicarboxylate/amino acid:cation symporter</fullName>
    </submittedName>
</protein>
<feature type="transmembrane region" description="Helical" evidence="7">
    <location>
        <begin position="341"/>
        <end position="358"/>
    </location>
</feature>
<dbReference type="Proteomes" id="UP000284322">
    <property type="component" value="Unassembled WGS sequence"/>
</dbReference>
<feature type="transmembrane region" description="Helical" evidence="7">
    <location>
        <begin position="364"/>
        <end position="388"/>
    </location>
</feature>
<feature type="transmembrane region" description="Helical" evidence="7">
    <location>
        <begin position="229"/>
        <end position="255"/>
    </location>
</feature>
<keyword evidence="4 7" id="KW-0812">Transmembrane</keyword>
<accession>A0A419R3N2</accession>
<name>A0A419R3N2_9SPHN</name>
<comment type="subcellular location">
    <subcellularLocation>
        <location evidence="1">Cell membrane</location>
        <topology evidence="1">Multi-pass membrane protein</topology>
    </subcellularLocation>
</comment>
<dbReference type="InterPro" id="IPR001991">
    <property type="entry name" value="Na-dicarboxylate_symporter"/>
</dbReference>
<dbReference type="PRINTS" id="PR00173">
    <property type="entry name" value="EDTRNSPORT"/>
</dbReference>
<gene>
    <name evidence="8" type="ORF">D6858_04140</name>
</gene>
<dbReference type="PANTHER" id="PTHR42865">
    <property type="entry name" value="PROTON/GLUTAMATE-ASPARTATE SYMPORTER"/>
    <property type="match status" value="1"/>
</dbReference>
<evidence type="ECO:0000256" key="6">
    <source>
        <dbReference type="ARBA" id="ARBA00023136"/>
    </source>
</evidence>
<evidence type="ECO:0000313" key="8">
    <source>
        <dbReference type="EMBL" id="RJX69099.1"/>
    </source>
</evidence>
<dbReference type="OrthoDB" id="9766690at2"/>
<comment type="caution">
    <text evidence="8">The sequence shown here is derived from an EMBL/GenBank/DDBJ whole genome shotgun (WGS) entry which is preliminary data.</text>
</comment>
<dbReference type="Pfam" id="PF00375">
    <property type="entry name" value="SDF"/>
    <property type="match status" value="1"/>
</dbReference>
<evidence type="ECO:0000313" key="9">
    <source>
        <dbReference type="Proteomes" id="UP000284322"/>
    </source>
</evidence>
<feature type="transmembrane region" description="Helical" evidence="7">
    <location>
        <begin position="95"/>
        <end position="117"/>
    </location>
</feature>
<dbReference type="RefSeq" id="WP_120107427.1">
    <property type="nucleotide sequence ID" value="NZ_RAHJ01000014.1"/>
</dbReference>
<keyword evidence="3" id="KW-1003">Cell membrane</keyword>
<dbReference type="InterPro" id="IPR036458">
    <property type="entry name" value="Na:dicarbo_symporter_sf"/>
</dbReference>
<keyword evidence="2" id="KW-0813">Transport</keyword>
<keyword evidence="9" id="KW-1185">Reference proteome</keyword>